<accession>A0A7Y5ZX93</accession>
<dbReference type="Proteomes" id="UP000565724">
    <property type="component" value="Unassembled WGS sequence"/>
</dbReference>
<dbReference type="PROSITE" id="PS51782">
    <property type="entry name" value="LYSM"/>
    <property type="match status" value="1"/>
</dbReference>
<evidence type="ECO:0000313" key="4">
    <source>
        <dbReference type="Proteomes" id="UP000565724"/>
    </source>
</evidence>
<organism evidence="3 4">
    <name type="scientific">Cellulomonas humilata</name>
    <dbReference type="NCBI Taxonomy" id="144055"/>
    <lineage>
        <taxon>Bacteria</taxon>
        <taxon>Bacillati</taxon>
        <taxon>Actinomycetota</taxon>
        <taxon>Actinomycetes</taxon>
        <taxon>Micrococcales</taxon>
        <taxon>Cellulomonadaceae</taxon>
        <taxon>Cellulomonas</taxon>
    </lineage>
</organism>
<reference evidence="3 4" key="1">
    <citation type="submission" date="2020-05" db="EMBL/GenBank/DDBJ databases">
        <title>Genome Sequencing of Type Strains.</title>
        <authorList>
            <person name="Lemaire J.F."/>
            <person name="Inderbitzin P."/>
            <person name="Gregorio O.A."/>
            <person name="Collins S.B."/>
            <person name="Wespe N."/>
            <person name="Knight-Connoni V."/>
        </authorList>
    </citation>
    <scope>NUCLEOTIDE SEQUENCE [LARGE SCALE GENOMIC DNA]</scope>
    <source>
        <strain evidence="3 4">ATCC 25174</strain>
    </source>
</reference>
<proteinExistence type="predicted"/>
<name>A0A7Y5ZX93_9CELL</name>
<feature type="transmembrane region" description="Helical" evidence="1">
    <location>
        <begin position="113"/>
        <end position="134"/>
    </location>
</feature>
<evidence type="ECO:0000313" key="3">
    <source>
        <dbReference type="EMBL" id="NUU15680.1"/>
    </source>
</evidence>
<dbReference type="EMBL" id="JABMCI010000030">
    <property type="protein sequence ID" value="NUU15680.1"/>
    <property type="molecule type" value="Genomic_DNA"/>
</dbReference>
<dbReference type="Gene3D" id="3.10.350.10">
    <property type="entry name" value="LysM domain"/>
    <property type="match status" value="1"/>
</dbReference>
<protein>
    <submittedName>
        <fullName evidence="3">LysM peptidoglycan-binding domain-containing protein</fullName>
    </submittedName>
</protein>
<dbReference type="InterPro" id="IPR018392">
    <property type="entry name" value="LysM"/>
</dbReference>
<keyword evidence="1" id="KW-1133">Transmembrane helix</keyword>
<dbReference type="RefSeq" id="WP_175345593.1">
    <property type="nucleotide sequence ID" value="NZ_JABMCI010000030.1"/>
</dbReference>
<dbReference type="AlphaFoldDB" id="A0A7Y5ZX93"/>
<dbReference type="InterPro" id="IPR036779">
    <property type="entry name" value="LysM_dom_sf"/>
</dbReference>
<evidence type="ECO:0000259" key="2">
    <source>
        <dbReference type="PROSITE" id="PS51782"/>
    </source>
</evidence>
<feature type="transmembrane region" description="Helical" evidence="1">
    <location>
        <begin position="21"/>
        <end position="41"/>
    </location>
</feature>
<keyword evidence="4" id="KW-1185">Reference proteome</keyword>
<feature type="transmembrane region" description="Helical" evidence="1">
    <location>
        <begin position="71"/>
        <end position="92"/>
    </location>
</feature>
<comment type="caution">
    <text evidence="3">The sequence shown here is derived from an EMBL/GenBank/DDBJ whole genome shotgun (WGS) entry which is preliminary data.</text>
</comment>
<keyword evidence="1" id="KW-0812">Transmembrane</keyword>
<dbReference type="CDD" id="cd00118">
    <property type="entry name" value="LysM"/>
    <property type="match status" value="1"/>
</dbReference>
<sequence>MASDVTPHDAGRAGRGRAATTVGSLLVGAVTAGALCLPLALRVRSLLAGHRGPWRVDAAVEVGVTSVGLLVAAWLACSALMAVACLLVRVAGTTWRTGERLVHRYAPQVVRKALVLAVGAGIGLGMASGSTAAAPEPVPTSSVTAEVTAPGDLGWVVTTPAPEQAEPVPAPAPAVETPVLTGATELDVSIASPDTAVRTSVGEPPPAPAPKEVVVVAGDSLWAIAARYLPPGASDAEVAAAWPAWYQANAAVIGSDPDLIQQGQVLTAPVAAGEVAR</sequence>
<gene>
    <name evidence="3" type="ORF">HP550_00255</name>
</gene>
<evidence type="ECO:0000256" key="1">
    <source>
        <dbReference type="SAM" id="Phobius"/>
    </source>
</evidence>
<feature type="domain" description="LysM" evidence="2">
    <location>
        <begin position="211"/>
        <end position="268"/>
    </location>
</feature>
<keyword evidence="1" id="KW-0472">Membrane</keyword>